<feature type="transmembrane region" description="Helical" evidence="2">
    <location>
        <begin position="111"/>
        <end position="127"/>
    </location>
</feature>
<dbReference type="OrthoDB" id="4325203at2"/>
<evidence type="ECO:0000256" key="2">
    <source>
        <dbReference type="SAM" id="Phobius"/>
    </source>
</evidence>
<dbReference type="Proteomes" id="UP000048965">
    <property type="component" value="Unassembled WGS sequence"/>
</dbReference>
<evidence type="ECO:0000313" key="4">
    <source>
        <dbReference type="Proteomes" id="UP000048965"/>
    </source>
</evidence>
<evidence type="ECO:0000256" key="1">
    <source>
        <dbReference type="SAM" id="MobiDB-lite"/>
    </source>
</evidence>
<dbReference type="AlphaFoldDB" id="A0A0P4R8F0"/>
<name>A0A0P4R8F0_9ACTN</name>
<feature type="region of interest" description="Disordered" evidence="1">
    <location>
        <begin position="165"/>
        <end position="188"/>
    </location>
</feature>
<feature type="compositionally biased region" description="Basic residues" evidence="1">
    <location>
        <begin position="1"/>
        <end position="14"/>
    </location>
</feature>
<comment type="caution">
    <text evidence="3">The sequence shown here is derived from an EMBL/GenBank/DDBJ whole genome shotgun (WGS) entry which is preliminary data.</text>
</comment>
<feature type="region of interest" description="Disordered" evidence="1">
    <location>
        <begin position="1"/>
        <end position="40"/>
    </location>
</feature>
<keyword evidence="2" id="KW-0472">Membrane</keyword>
<dbReference type="EMBL" id="BBNO01000005">
    <property type="protein sequence ID" value="GAO09588.1"/>
    <property type="molecule type" value="Genomic_DNA"/>
</dbReference>
<reference evidence="3 4" key="2">
    <citation type="journal article" date="2015" name="Stand. Genomic Sci.">
        <title>Draft genome sequence of marine-derived Streptomyces sp. TP-A0598, a producer of anti-MRSA antibiotic lydicamycins.</title>
        <authorList>
            <person name="Komaki H."/>
            <person name="Ichikawa N."/>
            <person name="Hosoyama A."/>
            <person name="Fujita N."/>
            <person name="Igarashi Y."/>
        </authorList>
    </citation>
    <scope>NUCLEOTIDE SEQUENCE [LARGE SCALE GENOMIC DNA]</scope>
    <source>
        <strain evidence="3 4">NBRC 110027</strain>
    </source>
</reference>
<evidence type="ECO:0000313" key="3">
    <source>
        <dbReference type="EMBL" id="GAO09588.1"/>
    </source>
</evidence>
<feature type="compositionally biased region" description="Basic residues" evidence="1">
    <location>
        <begin position="166"/>
        <end position="176"/>
    </location>
</feature>
<feature type="transmembrane region" description="Helical" evidence="2">
    <location>
        <begin position="48"/>
        <end position="68"/>
    </location>
</feature>
<organism evidence="3 4">
    <name type="scientific">Streptomyces lydicamycinicus</name>
    <dbReference type="NCBI Taxonomy" id="1546107"/>
    <lineage>
        <taxon>Bacteria</taxon>
        <taxon>Bacillati</taxon>
        <taxon>Actinomycetota</taxon>
        <taxon>Actinomycetes</taxon>
        <taxon>Kitasatosporales</taxon>
        <taxon>Streptomycetaceae</taxon>
        <taxon>Streptomyces</taxon>
    </lineage>
</organism>
<gene>
    <name evidence="3" type="ORF">TPA0598_05_03100</name>
</gene>
<keyword evidence="2" id="KW-0812">Transmembrane</keyword>
<feature type="transmembrane region" description="Helical" evidence="2">
    <location>
        <begin position="80"/>
        <end position="99"/>
    </location>
</feature>
<proteinExistence type="predicted"/>
<protein>
    <submittedName>
        <fullName evidence="3">Uncharacterized protein</fullName>
    </submittedName>
</protein>
<feature type="transmembrane region" description="Helical" evidence="2">
    <location>
        <begin position="133"/>
        <end position="155"/>
    </location>
</feature>
<keyword evidence="2" id="KW-1133">Transmembrane helix</keyword>
<keyword evidence="4" id="KW-1185">Reference proteome</keyword>
<dbReference type="RefSeq" id="WP_042156156.1">
    <property type="nucleotide sequence ID" value="NZ_BBNO01000005.1"/>
</dbReference>
<sequence>MDQHAQRHGARAARSHGTVEPEHGATTDAPALPRASGMAGMKERARHIPPTVTLPILTALAFGCFIVFRTHTAGIKGGPAMLYGLAGAVVSGVLGLVLAHFQSTLITETRAAAYGGLFGCSLGWVYSLGGEAILKSCAFGLTMGAVMFVVALYVFRTHRVREPHGLHRPHEHHRHRDDRAHRLPVATH</sequence>
<reference evidence="4" key="1">
    <citation type="submission" date="2014-09" db="EMBL/GenBank/DDBJ databases">
        <title>Whole genome shotgun sequence of Streptomyces sp. NBRC 110027.</title>
        <authorList>
            <person name="Komaki H."/>
            <person name="Ichikawa N."/>
            <person name="Katano-Makiyama Y."/>
            <person name="Hosoyama A."/>
            <person name="Hashimoto M."/>
            <person name="Uohara A."/>
            <person name="Kitahashi Y."/>
            <person name="Ohji S."/>
            <person name="Kimura A."/>
            <person name="Yamazoe A."/>
            <person name="Igarashi Y."/>
            <person name="Fujita N."/>
        </authorList>
    </citation>
    <scope>NUCLEOTIDE SEQUENCE [LARGE SCALE GENOMIC DNA]</scope>
    <source>
        <strain evidence="4">NBRC 110027</strain>
    </source>
</reference>
<accession>A0A0P4R8F0</accession>